<dbReference type="InterPro" id="IPR020040">
    <property type="entry name" value="Ribosomal_uL6_a/b-dom"/>
</dbReference>
<dbReference type="PANTHER" id="PTHR11655:SF14">
    <property type="entry name" value="LARGE RIBOSOMAL SUBUNIT PROTEIN UL6M"/>
    <property type="match status" value="1"/>
</dbReference>
<dbReference type="InterPro" id="IPR019906">
    <property type="entry name" value="Ribosomal_uL6_bac-type"/>
</dbReference>
<keyword evidence="2 4" id="KW-0689">Ribosomal protein</keyword>
<geneLocation type="mitochondrion" evidence="6"/>
<dbReference type="GeneID" id="36496310"/>
<organism evidence="6">
    <name type="scientific">Cryptomonas curvata</name>
    <dbReference type="NCBI Taxonomy" id="233186"/>
    <lineage>
        <taxon>Eukaryota</taxon>
        <taxon>Cryptophyceae</taxon>
        <taxon>Cryptomonadales</taxon>
        <taxon>Cryptomonadaceae</taxon>
        <taxon>Cryptomonas</taxon>
    </lineage>
</organism>
<name>A0A2P1G8F8_9CRYP</name>
<proteinExistence type="inferred from homology"/>
<comment type="similarity">
    <text evidence="1 4">Belongs to the universal ribosomal protein uL6 family.</text>
</comment>
<sequence length="179" mass="20626">MCFIPIQNTNVFFYKKNLFLATNVGIDIINLNNFLPFLNIILHSNSIELKVINNCSKIDYLKIQLFNIINLKIANLNNVIKKKLVLFGIGFRSWTYMLNTRLNCMILKVGFSRDISIEIPKSIVVISLKPTLILLKSINKYKLSQFVSSLRSVRKPDVYKAKGVQYLNEKINLKLGKNN</sequence>
<evidence type="ECO:0000313" key="6">
    <source>
        <dbReference type="EMBL" id="AVM81244.1"/>
    </source>
</evidence>
<protein>
    <submittedName>
        <fullName evidence="6">Ribosomal protein L6</fullName>
    </submittedName>
</protein>
<dbReference type="SUPFAM" id="SSF56053">
    <property type="entry name" value="Ribosomal protein L6"/>
    <property type="match status" value="1"/>
</dbReference>
<dbReference type="EMBL" id="MG680942">
    <property type="protein sequence ID" value="AVM81244.1"/>
    <property type="molecule type" value="Genomic_DNA"/>
</dbReference>
<evidence type="ECO:0000256" key="3">
    <source>
        <dbReference type="ARBA" id="ARBA00023274"/>
    </source>
</evidence>
<keyword evidence="3 4" id="KW-0687">Ribonucleoprotein</keyword>
<dbReference type="PIRSF" id="PIRSF002162">
    <property type="entry name" value="Ribosomal_L6"/>
    <property type="match status" value="1"/>
</dbReference>
<dbReference type="GO" id="GO:0006412">
    <property type="term" value="P:translation"/>
    <property type="evidence" value="ECO:0007669"/>
    <property type="project" value="InterPro"/>
</dbReference>
<evidence type="ECO:0000256" key="2">
    <source>
        <dbReference type="ARBA" id="ARBA00022980"/>
    </source>
</evidence>
<dbReference type="PRINTS" id="PR00059">
    <property type="entry name" value="RIBOSOMALL6"/>
</dbReference>
<dbReference type="PANTHER" id="PTHR11655">
    <property type="entry name" value="60S/50S RIBOSOMAL PROTEIN L6/L9"/>
    <property type="match status" value="1"/>
</dbReference>
<dbReference type="Pfam" id="PF00347">
    <property type="entry name" value="Ribosomal_L6"/>
    <property type="match status" value="1"/>
</dbReference>
<dbReference type="InterPro" id="IPR036789">
    <property type="entry name" value="Ribosomal_uL6-like_a/b-dom_sf"/>
</dbReference>
<dbReference type="GO" id="GO:0003735">
    <property type="term" value="F:structural constituent of ribosome"/>
    <property type="evidence" value="ECO:0007669"/>
    <property type="project" value="InterPro"/>
</dbReference>
<dbReference type="GO" id="GO:0019843">
    <property type="term" value="F:rRNA binding"/>
    <property type="evidence" value="ECO:0007669"/>
    <property type="project" value="InterPro"/>
</dbReference>
<dbReference type="GO" id="GO:1990904">
    <property type="term" value="C:ribonucleoprotein complex"/>
    <property type="evidence" value="ECO:0007669"/>
    <property type="project" value="UniProtKB-KW"/>
</dbReference>
<dbReference type="Gene3D" id="3.90.930.12">
    <property type="entry name" value="Ribosomal protein L6, alpha-beta domain"/>
    <property type="match status" value="1"/>
</dbReference>
<dbReference type="GO" id="GO:0005840">
    <property type="term" value="C:ribosome"/>
    <property type="evidence" value="ECO:0007669"/>
    <property type="project" value="UniProtKB-KW"/>
</dbReference>
<dbReference type="InterPro" id="IPR000702">
    <property type="entry name" value="Ribosomal_uL6-like"/>
</dbReference>
<reference evidence="6" key="1">
    <citation type="submission" date="2017-12" db="EMBL/GenBank/DDBJ databases">
        <title>Comparative mitochondrial genomics of cryptophyte algae: gene shuffling and dynamic mobile genetic elements.</title>
        <authorList>
            <person name="Kim J.I."/>
            <person name="Yoon H.S."/>
            <person name="Yi G."/>
            <person name="Shin W."/>
            <person name="Archibald J.M."/>
        </authorList>
    </citation>
    <scope>NUCLEOTIDE SEQUENCE</scope>
    <source>
        <strain evidence="6">FBCC300012D</strain>
    </source>
</reference>
<evidence type="ECO:0000259" key="5">
    <source>
        <dbReference type="Pfam" id="PF00347"/>
    </source>
</evidence>
<dbReference type="AlphaFoldDB" id="A0A2P1G8F8"/>
<dbReference type="PROSITE" id="PS00525">
    <property type="entry name" value="RIBOSOMAL_L6_1"/>
    <property type="match status" value="1"/>
</dbReference>
<dbReference type="InterPro" id="IPR002358">
    <property type="entry name" value="Ribosomal_uL6_CS"/>
</dbReference>
<feature type="domain" description="Large ribosomal subunit protein uL6 alpha-beta" evidence="5">
    <location>
        <begin position="106"/>
        <end position="166"/>
    </location>
</feature>
<evidence type="ECO:0000256" key="4">
    <source>
        <dbReference type="RuleBase" id="RU003869"/>
    </source>
</evidence>
<gene>
    <name evidence="6" type="primary">rpl6</name>
    <name evidence="6" type="ORF">CplaMt_p026</name>
</gene>
<keyword evidence="6" id="KW-0496">Mitochondrion</keyword>
<evidence type="ECO:0000256" key="1">
    <source>
        <dbReference type="ARBA" id="ARBA00009356"/>
    </source>
</evidence>
<dbReference type="RefSeq" id="YP_009476751.1">
    <property type="nucleotide sequence ID" value="NC_037454.1"/>
</dbReference>
<accession>A0A2P1G8F8</accession>